<evidence type="ECO:0000256" key="1">
    <source>
        <dbReference type="SAM" id="MobiDB-lite"/>
    </source>
</evidence>
<accession>A0A1A6HF48</accession>
<dbReference type="Proteomes" id="UP000092124">
    <property type="component" value="Unassembled WGS sequence"/>
</dbReference>
<proteinExistence type="predicted"/>
<reference evidence="2 3" key="1">
    <citation type="submission" date="2016-06" db="EMBL/GenBank/DDBJ databases">
        <title>The Draft Genome Sequence and Annotation of the Desert Woodrat Neotoma lepida.</title>
        <authorList>
            <person name="Campbell M."/>
            <person name="Oakeson K.F."/>
            <person name="Yandell M."/>
            <person name="Halpert J.R."/>
            <person name="Dearing D."/>
        </authorList>
    </citation>
    <scope>NUCLEOTIDE SEQUENCE [LARGE SCALE GENOMIC DNA]</scope>
    <source>
        <strain evidence="2">417</strain>
        <tissue evidence="2">Liver</tissue>
    </source>
</reference>
<gene>
    <name evidence="2" type="ORF">A6R68_16690</name>
</gene>
<evidence type="ECO:0000313" key="3">
    <source>
        <dbReference type="Proteomes" id="UP000092124"/>
    </source>
</evidence>
<feature type="region of interest" description="Disordered" evidence="1">
    <location>
        <begin position="1"/>
        <end position="46"/>
    </location>
</feature>
<protein>
    <submittedName>
        <fullName evidence="2">Uncharacterized protein</fullName>
    </submittedName>
</protein>
<sequence>MSCAEGTWQGRSQRVYKAEGNDERRSARSACSAASSPSSSKRCSAVGLDWPGAQVSKTMAS</sequence>
<keyword evidence="3" id="KW-1185">Reference proteome</keyword>
<organism evidence="2 3">
    <name type="scientific">Neotoma lepida</name>
    <name type="common">Desert woodrat</name>
    <dbReference type="NCBI Taxonomy" id="56216"/>
    <lineage>
        <taxon>Eukaryota</taxon>
        <taxon>Metazoa</taxon>
        <taxon>Chordata</taxon>
        <taxon>Craniata</taxon>
        <taxon>Vertebrata</taxon>
        <taxon>Euteleostomi</taxon>
        <taxon>Mammalia</taxon>
        <taxon>Eutheria</taxon>
        <taxon>Euarchontoglires</taxon>
        <taxon>Glires</taxon>
        <taxon>Rodentia</taxon>
        <taxon>Myomorpha</taxon>
        <taxon>Muroidea</taxon>
        <taxon>Cricetidae</taxon>
        <taxon>Neotominae</taxon>
        <taxon>Neotoma</taxon>
    </lineage>
</organism>
<feature type="compositionally biased region" description="Basic and acidic residues" evidence="1">
    <location>
        <begin position="16"/>
        <end position="26"/>
    </location>
</feature>
<feature type="compositionally biased region" description="Low complexity" evidence="1">
    <location>
        <begin position="28"/>
        <end position="45"/>
    </location>
</feature>
<name>A0A1A6HF48_NEOLE</name>
<evidence type="ECO:0000313" key="2">
    <source>
        <dbReference type="EMBL" id="OBS76866.1"/>
    </source>
</evidence>
<dbReference type="EMBL" id="LZPO01034857">
    <property type="protein sequence ID" value="OBS76866.1"/>
    <property type="molecule type" value="Genomic_DNA"/>
</dbReference>
<comment type="caution">
    <text evidence="2">The sequence shown here is derived from an EMBL/GenBank/DDBJ whole genome shotgun (WGS) entry which is preliminary data.</text>
</comment>
<dbReference type="AlphaFoldDB" id="A0A1A6HF48"/>